<proteinExistence type="predicted"/>
<dbReference type="AlphaFoldDB" id="A0A4S3KN31"/>
<evidence type="ECO:0000313" key="3">
    <source>
        <dbReference type="EMBL" id="THD10342.1"/>
    </source>
</evidence>
<evidence type="ECO:0000259" key="2">
    <source>
        <dbReference type="PROSITE" id="PS50990"/>
    </source>
</evidence>
<dbReference type="GO" id="GO:0006508">
    <property type="term" value="P:proteolysis"/>
    <property type="evidence" value="ECO:0007669"/>
    <property type="project" value="InterPro"/>
</dbReference>
<gene>
    <name evidence="3" type="ORF">B1806_08925</name>
</gene>
<evidence type="ECO:0000256" key="1">
    <source>
        <dbReference type="SAM" id="SignalP"/>
    </source>
</evidence>
<feature type="signal peptide" evidence="1">
    <location>
        <begin position="1"/>
        <end position="26"/>
    </location>
</feature>
<name>A0A4S3KN31_9GAMM</name>
<dbReference type="OrthoDB" id="13401at2"/>
<feature type="chain" id="PRO_5020906088" evidence="1">
    <location>
        <begin position="27"/>
        <end position="237"/>
    </location>
</feature>
<dbReference type="Proteomes" id="UP000307749">
    <property type="component" value="Unassembled WGS sequence"/>
</dbReference>
<reference evidence="3 4" key="1">
    <citation type="submission" date="2017-02" db="EMBL/GenBank/DDBJ databases">
        <title>Whole genome sequencing of Metallibacterium scheffleri DSM 24874 (T).</title>
        <authorList>
            <person name="Kumar S."/>
            <person name="Patil P."/>
            <person name="Patil P.B."/>
        </authorList>
    </citation>
    <scope>NUCLEOTIDE SEQUENCE [LARGE SCALE GENOMIC DNA]</scope>
    <source>
        <strain evidence="3 4">DSM 24874</strain>
    </source>
</reference>
<dbReference type="Pfam" id="PF03412">
    <property type="entry name" value="Peptidase_C39"/>
    <property type="match status" value="1"/>
</dbReference>
<dbReference type="Gene3D" id="3.90.70.10">
    <property type="entry name" value="Cysteine proteinases"/>
    <property type="match status" value="1"/>
</dbReference>
<dbReference type="RefSeq" id="WP_081128923.1">
    <property type="nucleotide sequence ID" value="NZ_DAHXOC010000007.1"/>
</dbReference>
<dbReference type="GO" id="GO:0008233">
    <property type="term" value="F:peptidase activity"/>
    <property type="evidence" value="ECO:0007669"/>
    <property type="project" value="InterPro"/>
</dbReference>
<dbReference type="GO" id="GO:0016020">
    <property type="term" value="C:membrane"/>
    <property type="evidence" value="ECO:0007669"/>
    <property type="project" value="InterPro"/>
</dbReference>
<dbReference type="CDD" id="cd02423">
    <property type="entry name" value="Peptidase_C39G"/>
    <property type="match status" value="1"/>
</dbReference>
<keyword evidence="4" id="KW-1185">Reference proteome</keyword>
<feature type="domain" description="Peptidase C39" evidence="2">
    <location>
        <begin position="59"/>
        <end position="189"/>
    </location>
</feature>
<protein>
    <submittedName>
        <fullName evidence="3">Peptidase</fullName>
    </submittedName>
</protein>
<comment type="caution">
    <text evidence="3">The sequence shown here is derived from an EMBL/GenBank/DDBJ whole genome shotgun (WGS) entry which is preliminary data.</text>
</comment>
<evidence type="ECO:0000313" key="4">
    <source>
        <dbReference type="Proteomes" id="UP000307749"/>
    </source>
</evidence>
<dbReference type="EMBL" id="MWQO01000029">
    <property type="protein sequence ID" value="THD10342.1"/>
    <property type="molecule type" value="Genomic_DNA"/>
</dbReference>
<dbReference type="InterPro" id="IPR005074">
    <property type="entry name" value="Peptidase_C39"/>
</dbReference>
<sequence length="237" mass="25484">MDAKIPFAVLLACLLAPGGSGSFARAADIRFGNVQPTGEVYRAKVTSLREARFTGIVPQATDFSCGAAALATLLKYAYDIDVNEWTVMAGMLAKADPGKVEKQGFSLLDIKQYVEGLGMRGRGYKVSEPRLRSLRVPGIVLLDTKGYKHFVVLKRIAGDRVYLADPALGNKTLAFNDFMAAWPSKAVFVVIGSGFNRNSVLLDAKGGPSARTLLGSRQGPITDAELIDFGFTKADLF</sequence>
<dbReference type="STRING" id="993689.GCA_002077135_02938"/>
<dbReference type="PROSITE" id="PS50990">
    <property type="entry name" value="PEPTIDASE_C39"/>
    <property type="match status" value="1"/>
</dbReference>
<dbReference type="GO" id="GO:0005524">
    <property type="term" value="F:ATP binding"/>
    <property type="evidence" value="ECO:0007669"/>
    <property type="project" value="InterPro"/>
</dbReference>
<keyword evidence="1" id="KW-0732">Signal</keyword>
<accession>A0A4S3KN31</accession>
<organism evidence="3 4">
    <name type="scientific">Metallibacterium scheffleri</name>
    <dbReference type="NCBI Taxonomy" id="993689"/>
    <lineage>
        <taxon>Bacteria</taxon>
        <taxon>Pseudomonadati</taxon>
        <taxon>Pseudomonadota</taxon>
        <taxon>Gammaproteobacteria</taxon>
        <taxon>Lysobacterales</taxon>
        <taxon>Rhodanobacteraceae</taxon>
        <taxon>Metallibacterium</taxon>
    </lineage>
</organism>